<dbReference type="InterPro" id="IPR001680">
    <property type="entry name" value="WD40_rpt"/>
</dbReference>
<accession>A0AAP0CI28</accession>
<evidence type="ECO:0000256" key="5">
    <source>
        <dbReference type="ARBA" id="ARBA00022660"/>
    </source>
</evidence>
<keyword evidence="4" id="KW-0813">Transport</keyword>
<dbReference type="Proteomes" id="UP001408789">
    <property type="component" value="Unassembled WGS sequence"/>
</dbReference>
<dbReference type="Pfam" id="PF01786">
    <property type="entry name" value="AOX"/>
    <property type="match status" value="1"/>
</dbReference>
<evidence type="ECO:0000256" key="6">
    <source>
        <dbReference type="ARBA" id="ARBA00022692"/>
    </source>
</evidence>
<dbReference type="EC" id="1.10.3.11" evidence="14"/>
<evidence type="ECO:0000256" key="2">
    <source>
        <dbReference type="ARBA" id="ARBA00004370"/>
    </source>
</evidence>
<keyword evidence="5 14" id="KW-0679">Respiratory chain</keyword>
<name>A0AAP0CI28_9ASTR</name>
<evidence type="ECO:0000256" key="3">
    <source>
        <dbReference type="ARBA" id="ARBA00008388"/>
    </source>
</evidence>
<dbReference type="InterPro" id="IPR036322">
    <property type="entry name" value="WD40_repeat_dom_sf"/>
</dbReference>
<reference evidence="16 17" key="1">
    <citation type="submission" date="2024-04" db="EMBL/GenBank/DDBJ databases">
        <title>The reference genome of an endangered Asteraceae, Deinandra increscens subsp. villosa, native to the Central Coast of California.</title>
        <authorList>
            <person name="Guilliams M."/>
            <person name="Hasenstab-Lehman K."/>
            <person name="Meyer R."/>
            <person name="Mcevoy S."/>
        </authorList>
    </citation>
    <scope>NUCLEOTIDE SEQUENCE [LARGE SCALE GENOMIC DNA]</scope>
    <source>
        <tissue evidence="16">Leaf</tissue>
    </source>
</reference>
<dbReference type="SUPFAM" id="SSF50978">
    <property type="entry name" value="WD40 repeat-like"/>
    <property type="match status" value="1"/>
</dbReference>
<evidence type="ECO:0000256" key="4">
    <source>
        <dbReference type="ARBA" id="ARBA00022448"/>
    </source>
</evidence>
<dbReference type="InterPro" id="IPR042755">
    <property type="entry name" value="COP1"/>
</dbReference>
<dbReference type="SMART" id="SM00320">
    <property type="entry name" value="WD40"/>
    <property type="match status" value="2"/>
</dbReference>
<comment type="subcellular location">
    <subcellularLocation>
        <location evidence="2">Membrane</location>
    </subcellularLocation>
</comment>
<dbReference type="EMBL" id="JBCNJP010000025">
    <property type="protein sequence ID" value="KAK9056406.1"/>
    <property type="molecule type" value="Genomic_DNA"/>
</dbReference>
<keyword evidence="6 14" id="KW-0812">Transmembrane</keyword>
<evidence type="ECO:0000256" key="15">
    <source>
        <dbReference type="SAM" id="MobiDB-lite"/>
    </source>
</evidence>
<keyword evidence="17" id="KW-1185">Reference proteome</keyword>
<dbReference type="InterPro" id="IPR002680">
    <property type="entry name" value="AOX"/>
</dbReference>
<keyword evidence="9" id="KW-1133">Transmembrane helix</keyword>
<feature type="compositionally biased region" description="Polar residues" evidence="15">
    <location>
        <begin position="85"/>
        <end position="105"/>
    </location>
</feature>
<feature type="region of interest" description="Disordered" evidence="15">
    <location>
        <begin position="83"/>
        <end position="105"/>
    </location>
</feature>
<evidence type="ECO:0000313" key="16">
    <source>
        <dbReference type="EMBL" id="KAK9056406.1"/>
    </source>
</evidence>
<dbReference type="GO" id="GO:0046872">
    <property type="term" value="F:metal ion binding"/>
    <property type="evidence" value="ECO:0007669"/>
    <property type="project" value="UniProtKB-UniRule"/>
</dbReference>
<dbReference type="InterPro" id="IPR015943">
    <property type="entry name" value="WD40/YVTN_repeat-like_dom_sf"/>
</dbReference>
<evidence type="ECO:0000256" key="14">
    <source>
        <dbReference type="RuleBase" id="RU003779"/>
    </source>
</evidence>
<protein>
    <recommendedName>
        <fullName evidence="14">Ubiquinol oxidase</fullName>
        <ecNumber evidence="14">1.10.3.11</ecNumber>
    </recommendedName>
</protein>
<dbReference type="PANTHER" id="PTHR44080:SF8">
    <property type="entry name" value="E3 UBIQUITIN-PROTEIN LIGASE COP1-LIKE"/>
    <property type="match status" value="1"/>
</dbReference>
<dbReference type="AlphaFoldDB" id="A0AAP0CI28"/>
<keyword evidence="13" id="KW-0853">WD repeat</keyword>
<evidence type="ECO:0000313" key="17">
    <source>
        <dbReference type="Proteomes" id="UP001408789"/>
    </source>
</evidence>
<evidence type="ECO:0000256" key="8">
    <source>
        <dbReference type="ARBA" id="ARBA00022982"/>
    </source>
</evidence>
<evidence type="ECO:0000256" key="13">
    <source>
        <dbReference type="PROSITE-ProRule" id="PRU00221"/>
    </source>
</evidence>
<evidence type="ECO:0000256" key="1">
    <source>
        <dbReference type="ARBA" id="ARBA00001192"/>
    </source>
</evidence>
<evidence type="ECO:0000256" key="12">
    <source>
        <dbReference type="ARBA" id="ARBA00023136"/>
    </source>
</evidence>
<dbReference type="Pfam" id="PF00400">
    <property type="entry name" value="WD40"/>
    <property type="match status" value="2"/>
</dbReference>
<keyword evidence="10 14" id="KW-0560">Oxidoreductase</keyword>
<dbReference type="InterPro" id="IPR038659">
    <property type="entry name" value="AOX_sf"/>
</dbReference>
<organism evidence="16 17">
    <name type="scientific">Deinandra increscens subsp. villosa</name>
    <dbReference type="NCBI Taxonomy" id="3103831"/>
    <lineage>
        <taxon>Eukaryota</taxon>
        <taxon>Viridiplantae</taxon>
        <taxon>Streptophyta</taxon>
        <taxon>Embryophyta</taxon>
        <taxon>Tracheophyta</taxon>
        <taxon>Spermatophyta</taxon>
        <taxon>Magnoliopsida</taxon>
        <taxon>eudicotyledons</taxon>
        <taxon>Gunneridae</taxon>
        <taxon>Pentapetalae</taxon>
        <taxon>asterids</taxon>
        <taxon>campanulids</taxon>
        <taxon>Asterales</taxon>
        <taxon>Asteraceae</taxon>
        <taxon>Asteroideae</taxon>
        <taxon>Heliantheae alliance</taxon>
        <taxon>Madieae</taxon>
        <taxon>Madiinae</taxon>
        <taxon>Deinandra</taxon>
    </lineage>
</organism>
<keyword evidence="11 14" id="KW-0408">Iron</keyword>
<comment type="caution">
    <text evidence="16">The sequence shown here is derived from an EMBL/GenBank/DDBJ whole genome shotgun (WGS) entry which is preliminary data.</text>
</comment>
<comment type="catalytic activity">
    <reaction evidence="1 14">
        <text>2 a ubiquinol + O2 = 2 a ubiquinone + 2 H2O</text>
        <dbReference type="Rhea" id="RHEA:30255"/>
        <dbReference type="Rhea" id="RHEA-COMP:9565"/>
        <dbReference type="Rhea" id="RHEA-COMP:9566"/>
        <dbReference type="ChEBI" id="CHEBI:15377"/>
        <dbReference type="ChEBI" id="CHEBI:15379"/>
        <dbReference type="ChEBI" id="CHEBI:16389"/>
        <dbReference type="ChEBI" id="CHEBI:17976"/>
        <dbReference type="EC" id="1.10.3.11"/>
    </reaction>
</comment>
<keyword evidence="12 14" id="KW-0472">Membrane</keyword>
<comment type="similarity">
    <text evidence="3 14">Belongs to the alternative oxidase family.</text>
</comment>
<dbReference type="Gene3D" id="1.20.1260.140">
    <property type="entry name" value="Alternative oxidase"/>
    <property type="match status" value="1"/>
</dbReference>
<evidence type="ECO:0000256" key="7">
    <source>
        <dbReference type="ARBA" id="ARBA00022723"/>
    </source>
</evidence>
<dbReference type="CDD" id="cd01053">
    <property type="entry name" value="AOX"/>
    <property type="match status" value="1"/>
</dbReference>
<sequence>MMAASFLSSTTTTTTVVSLSSSSSSTTKLATTTSTTSSSLKFCRSLHHFSPTTSIASPHFHPRTPCKVRATILRENEKVIVEETFQPNTSPDDQNGRSNELPNVQPPNSVEKWVIKLEQSINIFLTDSVIKVLDTLYQDRDYPRFFVLETIARVPYFAFISVLHMYESFGWWRKSEYLKVHFAESWNEMHHLLIMEELGGNAWWFDRFLAQHIAIFYYFMTVFMYALSPRMAYHLSECVESHAFETYDKFIKEKGDELKKLAPSKIAVKYYTEEDLYLFDEFQTARLPNTRRPIIENMYDVFMNIRDDEAEHCKTMKACQTHGNLRSPHASEDDDDLGCIVPGGEGCEGIVDCIKKSITNPPINHKVSSGSLSPHLTSEVLSLHLTSELLSPHVTLEEISKIQNDLHYIKEDINAVERQRVELHRPREKYSVKLRKLSDDPSVRSSWPSLMDKRNISNIHIGESVQSQFWLGADFDRDDELFATAGVSQRIKGFEFASVGSADRHIRYYDLRNIIQPLHMFSGHRKVVSYVKFMSNTELASASTHSTLRLWDVKENMPLRTFRGHTNKKNFVGLSVNNEYIACGSETNEVFIYHKDISRAAAWHRFSSEINEGEEELARSYFISVVCWKSDSPTMLTANSEGTIKVLLLLHK</sequence>
<dbReference type="GO" id="GO:0009916">
    <property type="term" value="F:alternative oxidase activity"/>
    <property type="evidence" value="ECO:0007669"/>
    <property type="project" value="UniProtKB-UniRule"/>
</dbReference>
<dbReference type="GO" id="GO:0061630">
    <property type="term" value="F:ubiquitin protein ligase activity"/>
    <property type="evidence" value="ECO:0007669"/>
    <property type="project" value="InterPro"/>
</dbReference>
<evidence type="ECO:0000256" key="9">
    <source>
        <dbReference type="ARBA" id="ARBA00022989"/>
    </source>
</evidence>
<gene>
    <name evidence="16" type="ORF">SSX86_027497</name>
</gene>
<dbReference type="GO" id="GO:0016020">
    <property type="term" value="C:membrane"/>
    <property type="evidence" value="ECO:0007669"/>
    <property type="project" value="UniProtKB-SubCell"/>
</dbReference>
<feature type="repeat" description="WD" evidence="13">
    <location>
        <begin position="521"/>
        <end position="561"/>
    </location>
</feature>
<dbReference type="PROSITE" id="PS50294">
    <property type="entry name" value="WD_REPEATS_REGION"/>
    <property type="match status" value="1"/>
</dbReference>
<dbReference type="GO" id="GO:0106292">
    <property type="term" value="F:superoxide-generating NADPH oxidase activity"/>
    <property type="evidence" value="ECO:0007669"/>
    <property type="project" value="UniProtKB-ARBA"/>
</dbReference>
<proteinExistence type="inferred from homology"/>
<dbReference type="PROSITE" id="PS50082">
    <property type="entry name" value="WD_REPEATS_2"/>
    <property type="match status" value="1"/>
</dbReference>
<dbReference type="Gene3D" id="2.130.10.10">
    <property type="entry name" value="YVTN repeat-like/Quinoprotein amine dehydrogenase"/>
    <property type="match status" value="1"/>
</dbReference>
<dbReference type="FunFam" id="1.20.1260.140:FF:000003">
    <property type="entry name" value="Ubiquinol oxidase"/>
    <property type="match status" value="1"/>
</dbReference>
<keyword evidence="8 14" id="KW-0249">Electron transport</keyword>
<evidence type="ECO:0000256" key="11">
    <source>
        <dbReference type="ARBA" id="ARBA00023004"/>
    </source>
</evidence>
<dbReference type="GO" id="GO:0043161">
    <property type="term" value="P:proteasome-mediated ubiquitin-dependent protein catabolic process"/>
    <property type="evidence" value="ECO:0007669"/>
    <property type="project" value="TreeGrafter"/>
</dbReference>
<dbReference type="GO" id="GO:0098803">
    <property type="term" value="C:respiratory chain complex"/>
    <property type="evidence" value="ECO:0007669"/>
    <property type="project" value="UniProtKB-UniRule"/>
</dbReference>
<keyword evidence="7 14" id="KW-0479">Metal-binding</keyword>
<evidence type="ECO:0000256" key="10">
    <source>
        <dbReference type="ARBA" id="ARBA00023002"/>
    </source>
</evidence>
<dbReference type="GO" id="GO:0102721">
    <property type="term" value="F:ubiquinol:oxygen oxidoreductase activity"/>
    <property type="evidence" value="ECO:0007669"/>
    <property type="project" value="UniProtKB-EC"/>
</dbReference>
<comment type="cofactor">
    <cofactor evidence="14">
        <name>Fe cation</name>
        <dbReference type="ChEBI" id="CHEBI:24875"/>
    </cofactor>
    <text evidence="14">Binds 2 iron ions per subunit.</text>
</comment>
<dbReference type="PANTHER" id="PTHR44080">
    <property type="entry name" value="E3 UBIQUITIN-PROTEIN LIGASE COP1"/>
    <property type="match status" value="1"/>
</dbReference>